<feature type="region of interest" description="Disordered" evidence="1">
    <location>
        <begin position="56"/>
        <end position="91"/>
    </location>
</feature>
<evidence type="ECO:0000256" key="1">
    <source>
        <dbReference type="SAM" id="MobiDB-lite"/>
    </source>
</evidence>
<dbReference type="EMBL" id="GL377315">
    <property type="protein sequence ID" value="EFI91923.1"/>
    <property type="molecule type" value="Genomic_DNA"/>
</dbReference>
<organism evidence="3">
    <name type="scientific">Schizophyllum commune (strain H4-8 / FGSC 9210)</name>
    <name type="common">Split gill fungus</name>
    <dbReference type="NCBI Taxonomy" id="578458"/>
    <lineage>
        <taxon>Eukaryota</taxon>
        <taxon>Fungi</taxon>
        <taxon>Dikarya</taxon>
        <taxon>Basidiomycota</taxon>
        <taxon>Agaricomycotina</taxon>
        <taxon>Agaricomycetes</taxon>
        <taxon>Agaricomycetidae</taxon>
        <taxon>Agaricales</taxon>
        <taxon>Schizophyllaceae</taxon>
        <taxon>Schizophyllum</taxon>
    </lineage>
</organism>
<feature type="compositionally biased region" description="Acidic residues" evidence="1">
    <location>
        <begin position="75"/>
        <end position="86"/>
    </location>
</feature>
<reference evidence="2 3" key="1">
    <citation type="journal article" date="2010" name="Nat. Biotechnol.">
        <title>Genome sequence of the model mushroom Schizophyllum commune.</title>
        <authorList>
            <person name="Ohm R.A."/>
            <person name="de Jong J.F."/>
            <person name="Lugones L.G."/>
            <person name="Aerts A."/>
            <person name="Kothe E."/>
            <person name="Stajich J.E."/>
            <person name="de Vries R.P."/>
            <person name="Record E."/>
            <person name="Levasseur A."/>
            <person name="Baker S.E."/>
            <person name="Bartholomew K.A."/>
            <person name="Coutinho P.M."/>
            <person name="Erdmann S."/>
            <person name="Fowler T.J."/>
            <person name="Gathman A.C."/>
            <person name="Lombard V."/>
            <person name="Henrissat B."/>
            <person name="Knabe N."/>
            <person name="Kuees U."/>
            <person name="Lilly W.W."/>
            <person name="Lindquist E."/>
            <person name="Lucas S."/>
            <person name="Magnuson J.K."/>
            <person name="Piumi F."/>
            <person name="Raudaskoski M."/>
            <person name="Salamov A."/>
            <person name="Schmutz J."/>
            <person name="Schwarze F.W.M.R."/>
            <person name="vanKuyk P.A."/>
            <person name="Horton J.S."/>
            <person name="Grigoriev I.V."/>
            <person name="Woesten H.A.B."/>
        </authorList>
    </citation>
    <scope>NUCLEOTIDE SEQUENCE [LARGE SCALE GENOMIC DNA]</scope>
    <source>
        <strain evidence="3">H4-8 / FGSC 9210</strain>
    </source>
</reference>
<dbReference type="GeneID" id="9593529"/>
<gene>
    <name evidence="2" type="ORF">SCHCODRAFT_238441</name>
</gene>
<dbReference type="AlphaFoldDB" id="D8QK57"/>
<dbReference type="HOGENOM" id="CLU_1361111_0_0_1"/>
<evidence type="ECO:0000313" key="2">
    <source>
        <dbReference type="EMBL" id="EFI91923.1"/>
    </source>
</evidence>
<dbReference type="VEuPathDB" id="FungiDB:SCHCODRAFT_02603482"/>
<evidence type="ECO:0000313" key="3">
    <source>
        <dbReference type="Proteomes" id="UP000007431"/>
    </source>
</evidence>
<dbReference type="KEGG" id="scm:SCHCO_02603482"/>
<dbReference type="InParanoid" id="D8QK57"/>
<dbReference type="OrthoDB" id="10319620at2759"/>
<proteinExistence type="predicted"/>
<dbReference type="RefSeq" id="XP_003026826.1">
    <property type="nucleotide sequence ID" value="XM_003026780.1"/>
</dbReference>
<protein>
    <submittedName>
        <fullName evidence="2">Uncharacterized protein</fullName>
    </submittedName>
</protein>
<dbReference type="Proteomes" id="UP000007431">
    <property type="component" value="Unassembled WGS sequence"/>
</dbReference>
<keyword evidence="3" id="KW-1185">Reference proteome</keyword>
<accession>D8QK57</accession>
<sequence>MIANSAGTERHFSKLGHIYQDKHRSLLAPERAHKIALVNNAVRSEFPRKARAKRAFIAPTPHPEAQTPAVRASEDSEDSDEEDEEARELGAGPALIRELRSLLQDEVPEDVELPYDAAASEGEIQARRARIRIHFGTEELIPLGEIFDFDASESPWGGTLSMYETISKQGVDVQLDLLDAEALGVPEGQNAGSHDAPLVID</sequence>
<name>D8QK57_SCHCM</name>